<sequence>MEINEINQLRTFIEQVDNEDLSFIIKEKDGTNIIQRLTASELISVIQESITALKEADELNILYACSRYFIRRENNSMLDINGVIQNLVQVIKNKNLTGIESWALLVQTYILQSGIFSLLVKNEKPEVLTELKKLRTENKNLNKELRINFNKAKELKESFESLKQEVETFKSAKEKELTQITNNLNSTNQTKNQIEQTNTSISNIKSSIDKQLAEVQASIKLYNEQITKHTSTIEGIENRIVEEEKKAKALASSNSTESENLTKLSKEAQRIQKQLDKLLSPAIARDLQSTFKKRKKWLFISTIVWLVLSIGATWFLAWYVYQLFDSKDFSFEIEKVIVAGLRLLPIVTVLYFTIRQFNKTRNLEEEYAFRESIATSLMAYADQIKGDPNRKDQLIHETVNKLYESPTTNKILKSKNSRQSESNLKELIELVKELKEIKI</sequence>
<keyword evidence="2" id="KW-1133">Transmembrane helix</keyword>
<evidence type="ECO:0000313" key="3">
    <source>
        <dbReference type="EMBL" id="RED48191.1"/>
    </source>
</evidence>
<feature type="transmembrane region" description="Helical" evidence="2">
    <location>
        <begin position="297"/>
        <end position="321"/>
    </location>
</feature>
<keyword evidence="1" id="KW-0175">Coiled coil</keyword>
<proteinExistence type="predicted"/>
<dbReference type="RefSeq" id="WP_116523851.1">
    <property type="nucleotide sequence ID" value="NZ_QRDX01000004.1"/>
</dbReference>
<gene>
    <name evidence="3" type="ORF">DFQ02_10429</name>
</gene>
<dbReference type="EMBL" id="QRDX01000004">
    <property type="protein sequence ID" value="RED48191.1"/>
    <property type="molecule type" value="Genomic_DNA"/>
</dbReference>
<dbReference type="Proteomes" id="UP000256629">
    <property type="component" value="Unassembled WGS sequence"/>
</dbReference>
<keyword evidence="4" id="KW-1185">Reference proteome</keyword>
<dbReference type="AlphaFoldDB" id="A0A3D9HG03"/>
<keyword evidence="2" id="KW-0472">Membrane</keyword>
<evidence type="ECO:0000256" key="2">
    <source>
        <dbReference type="SAM" id="Phobius"/>
    </source>
</evidence>
<dbReference type="Gene3D" id="1.10.287.1490">
    <property type="match status" value="1"/>
</dbReference>
<feature type="coiled-coil region" evidence="1">
    <location>
        <begin position="124"/>
        <end position="274"/>
    </location>
</feature>
<name>A0A3D9HG03_9FLAO</name>
<protein>
    <submittedName>
        <fullName evidence="3">Uncharacterized protein</fullName>
    </submittedName>
</protein>
<keyword evidence="2" id="KW-0812">Transmembrane</keyword>
<feature type="transmembrane region" description="Helical" evidence="2">
    <location>
        <begin position="336"/>
        <end position="354"/>
    </location>
</feature>
<dbReference type="OrthoDB" id="5500487at2"/>
<accession>A0A3D9HG03</accession>
<reference evidence="3 4" key="1">
    <citation type="submission" date="2018-07" db="EMBL/GenBank/DDBJ databases">
        <title>Genomic Encyclopedia of Type Strains, Phase III (KMG-III): the genomes of soil and plant-associated and newly described type strains.</title>
        <authorList>
            <person name="Whitman W."/>
        </authorList>
    </citation>
    <scope>NUCLEOTIDE SEQUENCE [LARGE SCALE GENOMIC DNA]</scope>
    <source>
        <strain evidence="3 4">CECT 8487</strain>
    </source>
</reference>
<organism evidence="3 4">
    <name type="scientific">Seonamhaeicola aphaedonensis</name>
    <dbReference type="NCBI Taxonomy" id="1461338"/>
    <lineage>
        <taxon>Bacteria</taxon>
        <taxon>Pseudomonadati</taxon>
        <taxon>Bacteroidota</taxon>
        <taxon>Flavobacteriia</taxon>
        <taxon>Flavobacteriales</taxon>
        <taxon>Flavobacteriaceae</taxon>
    </lineage>
</organism>
<evidence type="ECO:0000313" key="4">
    <source>
        <dbReference type="Proteomes" id="UP000256629"/>
    </source>
</evidence>
<comment type="caution">
    <text evidence="3">The sequence shown here is derived from an EMBL/GenBank/DDBJ whole genome shotgun (WGS) entry which is preliminary data.</text>
</comment>
<evidence type="ECO:0000256" key="1">
    <source>
        <dbReference type="SAM" id="Coils"/>
    </source>
</evidence>